<dbReference type="InterPro" id="IPR000760">
    <property type="entry name" value="Inositol_monophosphatase-like"/>
</dbReference>
<evidence type="ECO:0000256" key="4">
    <source>
        <dbReference type="ARBA" id="ARBA00022671"/>
    </source>
</evidence>
<comment type="cofactor">
    <cofactor evidence="1 18">
        <name>Mg(2+)</name>
        <dbReference type="ChEBI" id="CHEBI:18420"/>
    </cofactor>
</comment>
<evidence type="ECO:0000256" key="9">
    <source>
        <dbReference type="ARBA" id="ARBA00041815"/>
    </source>
</evidence>
<sequence>MLKLDFGSAIKWTKAFKWQHSSTGVCRIQIPYLKVMHETDMWNKASFLTRLVASSVRVSEAAGGIIKNVMAGGDLKIVDKSTNGEPSDPQTEADRRAQFLIVKSLTERFGGINIIGEEDITSDCNSVEKTFSCDVLQLEDQIGQDLKSIKPEEVVVWVDPLDGTSEVAVAVKNKNAALLEQVTVLIGIAYHGRPVAGVIHQPYHDGVGRTIWAIRGCGVHGIVPAPAQDARVVVTTRSHLNQNVLDALDALKEKGLASTVEKFGGAGFKVLKVLEGCAAYVFASKGCKKWDTCAVEAVLSAAGGRLTDISGRDLCYDASVQRNNTGGVLASAPWVNHEEYIKSIPQSLKDQLPEVAAKS</sequence>
<protein>
    <recommendedName>
        <fullName evidence="8">3'(2'),5'-bisphosphate nucleotidase 1</fullName>
        <ecNumber evidence="15">3.1.3.57</ecNumber>
        <ecNumber evidence="3">3.1.3.7</ecNumber>
    </recommendedName>
    <alternativeName>
        <fullName evidence="16">3'-phosphoadenosine 5'-phosphate phosphatase</fullName>
    </alternativeName>
    <alternativeName>
        <fullName evidence="9">Bisphosphate 3'-nucleotidase 1</fullName>
    </alternativeName>
    <alternativeName>
        <fullName evidence="17">Inositol-polyphosphate 1-phosphatase</fullName>
    </alternativeName>
</protein>
<dbReference type="InterPro" id="IPR020550">
    <property type="entry name" value="Inositol_monophosphatase_CS"/>
</dbReference>
<evidence type="ECO:0000256" key="11">
    <source>
        <dbReference type="ARBA" id="ARBA00044466"/>
    </source>
</evidence>
<evidence type="ECO:0000256" key="15">
    <source>
        <dbReference type="ARBA" id="ARBA00044519"/>
    </source>
</evidence>
<feature type="binding site" evidence="18">
    <location>
        <position position="291"/>
    </location>
    <ligand>
        <name>Mg(2+)</name>
        <dbReference type="ChEBI" id="CHEBI:18420"/>
        <label>1</label>
        <note>catalytic</note>
    </ligand>
</feature>
<feature type="binding site" evidence="18">
    <location>
        <position position="161"/>
    </location>
    <ligand>
        <name>Mg(2+)</name>
        <dbReference type="ChEBI" id="CHEBI:18420"/>
        <label>1</label>
        <note>catalytic</note>
    </ligand>
</feature>
<dbReference type="GO" id="GO:0008441">
    <property type="term" value="F:3'(2'),5'-bisphosphate nucleotidase activity"/>
    <property type="evidence" value="ECO:0007669"/>
    <property type="project" value="UniProtKB-EC"/>
</dbReference>
<proteinExistence type="inferred from homology"/>
<name>A0A0D6LTU1_9BILA</name>
<dbReference type="SUPFAM" id="SSF56655">
    <property type="entry name" value="Carbohydrate phosphatase"/>
    <property type="match status" value="1"/>
</dbReference>
<dbReference type="GO" id="GO:0046854">
    <property type="term" value="P:phosphatidylinositol phosphate biosynthetic process"/>
    <property type="evidence" value="ECO:0007669"/>
    <property type="project" value="InterPro"/>
</dbReference>
<evidence type="ECO:0000256" key="3">
    <source>
        <dbReference type="ARBA" id="ARBA00012633"/>
    </source>
</evidence>
<dbReference type="FunFam" id="3.40.190.80:FF:000006">
    <property type="entry name" value="Bisphosphate nucleotidase 1"/>
    <property type="match status" value="1"/>
</dbReference>
<evidence type="ECO:0000256" key="8">
    <source>
        <dbReference type="ARBA" id="ARBA00040342"/>
    </source>
</evidence>
<comment type="catalytic activity">
    <reaction evidence="12">
        <text>1D-myo-inositol 1,4-bisphosphate + H2O = 1D-myo-inositol 4-phosphate + phosphate</text>
        <dbReference type="Rhea" id="RHEA:15553"/>
        <dbReference type="ChEBI" id="CHEBI:15377"/>
        <dbReference type="ChEBI" id="CHEBI:43474"/>
        <dbReference type="ChEBI" id="CHEBI:58282"/>
        <dbReference type="ChEBI" id="CHEBI:58469"/>
        <dbReference type="EC" id="3.1.3.57"/>
    </reaction>
    <physiologicalReaction direction="left-to-right" evidence="12">
        <dbReference type="Rhea" id="RHEA:15554"/>
    </physiologicalReaction>
</comment>
<comment type="catalytic activity">
    <reaction evidence="11">
        <text>adenosine 2',5'-bisphosphate + H2O = AMP + phosphate</text>
        <dbReference type="Rhea" id="RHEA:77643"/>
        <dbReference type="ChEBI" id="CHEBI:15377"/>
        <dbReference type="ChEBI" id="CHEBI:43474"/>
        <dbReference type="ChEBI" id="CHEBI:194156"/>
        <dbReference type="ChEBI" id="CHEBI:456215"/>
        <dbReference type="EC" id="3.1.3.7"/>
    </reaction>
    <physiologicalReaction direction="left-to-right" evidence="11">
        <dbReference type="Rhea" id="RHEA:77644"/>
    </physiologicalReaction>
</comment>
<keyword evidence="5 18" id="KW-0479">Metal-binding</keyword>
<evidence type="ECO:0000313" key="20">
    <source>
        <dbReference type="Proteomes" id="UP000054495"/>
    </source>
</evidence>
<feature type="binding site" evidence="18">
    <location>
        <position position="159"/>
    </location>
    <ligand>
        <name>Mg(2+)</name>
        <dbReference type="ChEBI" id="CHEBI:18420"/>
        <label>1</label>
        <note>catalytic</note>
    </ligand>
</feature>
<dbReference type="GO" id="GO:0046872">
    <property type="term" value="F:metal ion binding"/>
    <property type="evidence" value="ECO:0007669"/>
    <property type="project" value="UniProtKB-KW"/>
</dbReference>
<keyword evidence="7 18" id="KW-0460">Magnesium</keyword>
<dbReference type="Gene3D" id="3.40.190.80">
    <property type="match status" value="1"/>
</dbReference>
<comment type="catalytic activity">
    <reaction evidence="13">
        <text>adenosine 3',5'-bisphosphate + H2O = AMP + phosphate</text>
        <dbReference type="Rhea" id="RHEA:10040"/>
        <dbReference type="ChEBI" id="CHEBI:15377"/>
        <dbReference type="ChEBI" id="CHEBI:43474"/>
        <dbReference type="ChEBI" id="CHEBI:58343"/>
        <dbReference type="ChEBI" id="CHEBI:456215"/>
        <dbReference type="EC" id="3.1.3.7"/>
    </reaction>
    <physiologicalReaction direction="left-to-right" evidence="13">
        <dbReference type="Rhea" id="RHEA:10041"/>
    </physiologicalReaction>
</comment>
<dbReference type="EMBL" id="KE124900">
    <property type="protein sequence ID" value="EPB75480.1"/>
    <property type="molecule type" value="Genomic_DNA"/>
</dbReference>
<feature type="binding site" evidence="18">
    <location>
        <position position="162"/>
    </location>
    <ligand>
        <name>Mg(2+)</name>
        <dbReference type="ChEBI" id="CHEBI:18420"/>
        <label>1</label>
        <note>catalytic</note>
    </ligand>
</feature>
<organism evidence="19 20">
    <name type="scientific">Ancylostoma ceylanicum</name>
    <dbReference type="NCBI Taxonomy" id="53326"/>
    <lineage>
        <taxon>Eukaryota</taxon>
        <taxon>Metazoa</taxon>
        <taxon>Ecdysozoa</taxon>
        <taxon>Nematoda</taxon>
        <taxon>Chromadorea</taxon>
        <taxon>Rhabditida</taxon>
        <taxon>Rhabditina</taxon>
        <taxon>Rhabditomorpha</taxon>
        <taxon>Strongyloidea</taxon>
        <taxon>Ancylostomatidae</taxon>
        <taxon>Ancylostomatinae</taxon>
        <taxon>Ancylostoma</taxon>
    </lineage>
</organism>
<dbReference type="PANTHER" id="PTHR43028:SF5">
    <property type="entry name" value="3'(2'),5'-BISPHOSPHATE NUCLEOTIDASE 1"/>
    <property type="match status" value="1"/>
</dbReference>
<evidence type="ECO:0000313" key="19">
    <source>
        <dbReference type="EMBL" id="EPB75480.1"/>
    </source>
</evidence>
<evidence type="ECO:0000256" key="18">
    <source>
        <dbReference type="PIRSR" id="PIRSR600760-2"/>
    </source>
</evidence>
<evidence type="ECO:0000256" key="5">
    <source>
        <dbReference type="ARBA" id="ARBA00022723"/>
    </source>
</evidence>
<evidence type="ECO:0000256" key="6">
    <source>
        <dbReference type="ARBA" id="ARBA00022801"/>
    </source>
</evidence>
<dbReference type="EC" id="3.1.3.57" evidence="15"/>
<evidence type="ECO:0000256" key="10">
    <source>
        <dbReference type="ARBA" id="ARBA00044465"/>
    </source>
</evidence>
<keyword evidence="4" id="KW-0452">Lithium</keyword>
<comment type="catalytic activity">
    <reaction evidence="14">
        <text>3'-phosphoadenylyl sulfate + H2O = adenosine 5'-phosphosulfate + phosphate</text>
        <dbReference type="Rhea" id="RHEA:77639"/>
        <dbReference type="ChEBI" id="CHEBI:15377"/>
        <dbReference type="ChEBI" id="CHEBI:43474"/>
        <dbReference type="ChEBI" id="CHEBI:58243"/>
        <dbReference type="ChEBI" id="CHEBI:58339"/>
        <dbReference type="EC" id="3.1.3.7"/>
    </reaction>
    <physiologicalReaction direction="left-to-right" evidence="14">
        <dbReference type="Rhea" id="RHEA:77640"/>
    </physiologicalReaction>
</comment>
<dbReference type="PROSITE" id="PS00630">
    <property type="entry name" value="IMP_2"/>
    <property type="match status" value="1"/>
</dbReference>
<feature type="binding site" evidence="18">
    <location>
        <position position="117"/>
    </location>
    <ligand>
        <name>Mg(2+)</name>
        <dbReference type="ChEBI" id="CHEBI:18420"/>
        <label>1</label>
        <note>catalytic</note>
    </ligand>
</feature>
<dbReference type="PRINTS" id="PR00377">
    <property type="entry name" value="IMPHPHTASES"/>
</dbReference>
<keyword evidence="6" id="KW-0378">Hydrolase</keyword>
<reference evidence="19 20" key="1">
    <citation type="submission" date="2013-05" db="EMBL/GenBank/DDBJ databases">
        <title>Draft genome of the parasitic nematode Anyclostoma ceylanicum.</title>
        <authorList>
            <person name="Mitreva M."/>
        </authorList>
    </citation>
    <scope>NUCLEOTIDE SEQUENCE [LARGE SCALE GENOMIC DNA]</scope>
</reference>
<gene>
    <name evidence="19" type="ORF">ANCCEY_05440</name>
</gene>
<accession>A0A0D6LTU1</accession>
<evidence type="ECO:0000256" key="16">
    <source>
        <dbReference type="ARBA" id="ARBA00044544"/>
    </source>
</evidence>
<dbReference type="Proteomes" id="UP000054495">
    <property type="component" value="Unassembled WGS sequence"/>
</dbReference>
<evidence type="ECO:0000256" key="13">
    <source>
        <dbReference type="ARBA" id="ARBA00044479"/>
    </source>
</evidence>
<comment type="similarity">
    <text evidence="2">Belongs to the inositol monophosphatase superfamily.</text>
</comment>
<dbReference type="GO" id="GO:0004441">
    <property type="term" value="F:inositol-1,4-bisphosphate 1-phosphatase activity"/>
    <property type="evidence" value="ECO:0007669"/>
    <property type="project" value="UniProtKB-EC"/>
</dbReference>
<evidence type="ECO:0000256" key="12">
    <source>
        <dbReference type="ARBA" id="ARBA00044478"/>
    </source>
</evidence>
<dbReference type="InterPro" id="IPR050725">
    <property type="entry name" value="CysQ/Inositol_MonoPase"/>
</dbReference>
<evidence type="ECO:0000256" key="2">
    <source>
        <dbReference type="ARBA" id="ARBA00009759"/>
    </source>
</evidence>
<dbReference type="Gene3D" id="3.30.540.10">
    <property type="entry name" value="Fructose-1,6-Bisphosphatase, subunit A, domain 1"/>
    <property type="match status" value="1"/>
</dbReference>
<dbReference type="Pfam" id="PF00459">
    <property type="entry name" value="Inositol_P"/>
    <property type="match status" value="1"/>
</dbReference>
<evidence type="ECO:0000256" key="14">
    <source>
        <dbReference type="ARBA" id="ARBA00044484"/>
    </source>
</evidence>
<keyword evidence="20" id="KW-1185">Reference proteome</keyword>
<evidence type="ECO:0000256" key="17">
    <source>
        <dbReference type="ARBA" id="ARBA00044554"/>
    </source>
</evidence>
<dbReference type="PANTHER" id="PTHR43028">
    <property type="entry name" value="3'(2'),5'-BISPHOSPHATE NUCLEOTIDASE 1"/>
    <property type="match status" value="1"/>
</dbReference>
<comment type="catalytic activity">
    <reaction evidence="10">
        <text>1D-myo-inositol 1,3,4-trisphosphate + H2O = 1D-myo-inositol 3,4-bisphosphate + phosphate</text>
        <dbReference type="Rhea" id="RHEA:70319"/>
        <dbReference type="ChEBI" id="CHEBI:15377"/>
        <dbReference type="ChEBI" id="CHEBI:43474"/>
        <dbReference type="ChEBI" id="CHEBI:58414"/>
        <dbReference type="ChEBI" id="CHEBI:83241"/>
    </reaction>
    <physiologicalReaction direction="left-to-right" evidence="10">
        <dbReference type="Rhea" id="RHEA:70320"/>
    </physiologicalReaction>
</comment>
<evidence type="ECO:0000256" key="1">
    <source>
        <dbReference type="ARBA" id="ARBA00001946"/>
    </source>
</evidence>
<dbReference type="AlphaFoldDB" id="A0A0D6LTU1"/>
<evidence type="ECO:0000256" key="7">
    <source>
        <dbReference type="ARBA" id="ARBA00022842"/>
    </source>
</evidence>
<dbReference type="EC" id="3.1.3.7" evidence="3"/>
<dbReference type="FunFam" id="3.30.540.10:FF:000023">
    <property type="entry name" value="Protein CBR-TAG-231"/>
    <property type="match status" value="1"/>
</dbReference>